<evidence type="ECO:0000259" key="3">
    <source>
        <dbReference type="Pfam" id="PF03168"/>
    </source>
</evidence>
<name>A0A2I0HPC2_PUNGR</name>
<dbReference type="InterPro" id="IPR055301">
    <property type="entry name" value="Lea14-like_2"/>
</dbReference>
<proteinExistence type="predicted"/>
<organism evidence="4 5">
    <name type="scientific">Punica granatum</name>
    <name type="common">Pomegranate</name>
    <dbReference type="NCBI Taxonomy" id="22663"/>
    <lineage>
        <taxon>Eukaryota</taxon>
        <taxon>Viridiplantae</taxon>
        <taxon>Streptophyta</taxon>
        <taxon>Embryophyta</taxon>
        <taxon>Tracheophyta</taxon>
        <taxon>Spermatophyta</taxon>
        <taxon>Magnoliopsida</taxon>
        <taxon>eudicotyledons</taxon>
        <taxon>Gunneridae</taxon>
        <taxon>Pentapetalae</taxon>
        <taxon>rosids</taxon>
        <taxon>malvids</taxon>
        <taxon>Myrtales</taxon>
        <taxon>Lythraceae</taxon>
        <taxon>Punica</taxon>
    </lineage>
</organism>
<dbReference type="Gene3D" id="2.60.40.1820">
    <property type="match status" value="1"/>
</dbReference>
<evidence type="ECO:0000313" key="4">
    <source>
        <dbReference type="EMBL" id="PKI33106.1"/>
    </source>
</evidence>
<gene>
    <name evidence="4" type="ORF">CRG98_046504</name>
</gene>
<feature type="region of interest" description="Disordered" evidence="1">
    <location>
        <begin position="1"/>
        <end position="35"/>
    </location>
</feature>
<keyword evidence="2" id="KW-0812">Transmembrane</keyword>
<feature type="domain" description="Late embryogenesis abundant protein LEA-2 subgroup" evidence="3">
    <location>
        <begin position="164"/>
        <end position="254"/>
    </location>
</feature>
<keyword evidence="2" id="KW-0472">Membrane</keyword>
<accession>A0A2I0HPC2</accession>
<keyword evidence="2" id="KW-1133">Transmembrane helix</keyword>
<dbReference type="Proteomes" id="UP000233551">
    <property type="component" value="Unassembled WGS sequence"/>
</dbReference>
<dbReference type="PANTHER" id="PTHR31852">
    <property type="entry name" value="LATE EMBRYOGENESIS ABUNDANT (LEA) HYDROXYPROLINE-RICH GLYCOPROTEIN FAMILY"/>
    <property type="match status" value="1"/>
</dbReference>
<dbReference type="InterPro" id="IPR004864">
    <property type="entry name" value="LEA_2"/>
</dbReference>
<comment type="caution">
    <text evidence="4">The sequence shown here is derived from an EMBL/GenBank/DDBJ whole genome shotgun (WGS) entry which is preliminary data.</text>
</comment>
<dbReference type="Pfam" id="PF03168">
    <property type="entry name" value="LEA_2"/>
    <property type="match status" value="1"/>
</dbReference>
<reference evidence="4 5" key="1">
    <citation type="submission" date="2017-11" db="EMBL/GenBank/DDBJ databases">
        <title>De-novo sequencing of pomegranate (Punica granatum L.) genome.</title>
        <authorList>
            <person name="Akparov Z."/>
            <person name="Amiraslanov A."/>
            <person name="Hajiyeva S."/>
            <person name="Abbasov M."/>
            <person name="Kaur K."/>
            <person name="Hamwieh A."/>
            <person name="Solovyev V."/>
            <person name="Salamov A."/>
            <person name="Braich B."/>
            <person name="Kosarev P."/>
            <person name="Mahmoud A."/>
            <person name="Hajiyev E."/>
            <person name="Babayeva S."/>
            <person name="Izzatullayeva V."/>
            <person name="Mammadov A."/>
            <person name="Mammadov A."/>
            <person name="Sharifova S."/>
            <person name="Ojaghi J."/>
            <person name="Eynullazada K."/>
            <person name="Bayramov B."/>
            <person name="Abdulazimova A."/>
            <person name="Shahmuradov I."/>
        </authorList>
    </citation>
    <scope>NUCLEOTIDE SEQUENCE [LARGE SCALE GENOMIC DNA]</scope>
    <source>
        <strain evidence="5">cv. AG2017</strain>
        <tissue evidence="4">Leaf</tissue>
    </source>
</reference>
<keyword evidence="5" id="KW-1185">Reference proteome</keyword>
<evidence type="ECO:0000256" key="2">
    <source>
        <dbReference type="SAM" id="Phobius"/>
    </source>
</evidence>
<protein>
    <recommendedName>
        <fullName evidence="3">Late embryogenesis abundant protein LEA-2 subgroup domain-containing protein</fullName>
    </recommendedName>
</protein>
<dbReference type="SUPFAM" id="SSF117070">
    <property type="entry name" value="LEA14-like"/>
    <property type="match status" value="1"/>
</dbReference>
<evidence type="ECO:0000313" key="5">
    <source>
        <dbReference type="Proteomes" id="UP000233551"/>
    </source>
</evidence>
<dbReference type="STRING" id="22663.A0A2I0HPC2"/>
<dbReference type="AlphaFoldDB" id="A0A2I0HPC2"/>
<sequence length="299" mass="32734">MRDIKRTAQRPTVSRSFNQIPTGPRGRHLPASISSSSLPNFTPSPPVIPPSSLLTAHLLLLRVEISLFLSLGPPKIAMNVEKEKLPEGREAARRRRRRRATICCGATLAVIIGIVLLIVILAFTVYKPKRPVTTVNGVSLKDLDVSLDVLRLRVNLNVTLDVALSVENPNKVGFRYKNSSARLNYRGQLVGEAPLPADKISAGETKAMNLTLTLLADRFLSNSQAYGDVIAGELPLNTYTKISGKVTLMNIFRIHVVSTTTCDLTLLVSNRTVGNQHLRIVFLELSGDEMGFLGELGFC</sequence>
<feature type="compositionally biased region" description="Polar residues" evidence="1">
    <location>
        <begin position="9"/>
        <end position="21"/>
    </location>
</feature>
<evidence type="ECO:0000256" key="1">
    <source>
        <dbReference type="SAM" id="MobiDB-lite"/>
    </source>
</evidence>
<feature type="transmembrane region" description="Helical" evidence="2">
    <location>
        <begin position="102"/>
        <end position="126"/>
    </location>
</feature>
<dbReference type="EMBL" id="PGOL01006970">
    <property type="protein sequence ID" value="PKI33106.1"/>
    <property type="molecule type" value="Genomic_DNA"/>
</dbReference>